<evidence type="ECO:0000256" key="8">
    <source>
        <dbReference type="ARBA" id="ARBA00022824"/>
    </source>
</evidence>
<evidence type="ECO:0000256" key="3">
    <source>
        <dbReference type="ARBA" id="ARBA00004922"/>
    </source>
</evidence>
<evidence type="ECO:0000256" key="17">
    <source>
        <dbReference type="ARBA" id="ARBA00053655"/>
    </source>
</evidence>
<evidence type="ECO:0000256" key="23">
    <source>
        <dbReference type="SAM" id="Phobius"/>
    </source>
</evidence>
<dbReference type="GO" id="GO:0004571">
    <property type="term" value="F:mannosyl-oligosaccharide 1,2-alpha-mannosidase activity"/>
    <property type="evidence" value="ECO:0007669"/>
    <property type="project" value="UniProtKB-EC"/>
</dbReference>
<evidence type="ECO:0000256" key="16">
    <source>
        <dbReference type="ARBA" id="ARBA00048605"/>
    </source>
</evidence>
<dbReference type="GO" id="GO:0005509">
    <property type="term" value="F:calcium ion binding"/>
    <property type="evidence" value="ECO:0007669"/>
    <property type="project" value="InterPro"/>
</dbReference>
<organism evidence="24 25">
    <name type="scientific">Mytilus edulis</name>
    <name type="common">Blue mussel</name>
    <dbReference type="NCBI Taxonomy" id="6550"/>
    <lineage>
        <taxon>Eukaryota</taxon>
        <taxon>Metazoa</taxon>
        <taxon>Spiralia</taxon>
        <taxon>Lophotrochozoa</taxon>
        <taxon>Mollusca</taxon>
        <taxon>Bivalvia</taxon>
        <taxon>Autobranchia</taxon>
        <taxon>Pteriomorphia</taxon>
        <taxon>Mytilida</taxon>
        <taxon>Mytiloidea</taxon>
        <taxon>Mytilidae</taxon>
        <taxon>Mytilinae</taxon>
        <taxon>Mytilus</taxon>
    </lineage>
</organism>
<feature type="active site" evidence="18">
    <location>
        <position position="423"/>
    </location>
</feature>
<evidence type="ECO:0000256" key="20">
    <source>
        <dbReference type="PIRSR" id="PIRSR601382-3"/>
    </source>
</evidence>
<gene>
    <name evidence="24" type="ORF">MEDL_49931</name>
</gene>
<evidence type="ECO:0000256" key="22">
    <source>
        <dbReference type="SAM" id="MobiDB-lite"/>
    </source>
</evidence>
<dbReference type="Gene3D" id="1.50.10.10">
    <property type="match status" value="1"/>
</dbReference>
<dbReference type="OrthoDB" id="8118055at2759"/>
<comment type="cofactor">
    <cofactor evidence="1 19">
        <name>Ca(2+)</name>
        <dbReference type="ChEBI" id="CHEBI:29108"/>
    </cofactor>
</comment>
<dbReference type="InterPro" id="IPR050749">
    <property type="entry name" value="Glycosyl_Hydrolase_47"/>
</dbReference>
<comment type="similarity">
    <text evidence="4 21">Belongs to the glycosyl hydrolase 47 family.</text>
</comment>
<comment type="caution">
    <text evidence="24">The sequence shown here is derived from an EMBL/GenBank/DDBJ whole genome shotgun (WGS) entry which is preliminary data.</text>
</comment>
<dbReference type="Proteomes" id="UP000683360">
    <property type="component" value="Unassembled WGS sequence"/>
</dbReference>
<evidence type="ECO:0000256" key="19">
    <source>
        <dbReference type="PIRSR" id="PIRSR601382-2"/>
    </source>
</evidence>
<comment type="function">
    <text evidence="17">Involved in glycoprotein quality control targeting of misfolded glycoproteins for degradation. It primarily trims a single alpha-1,2-linked mannose residue from Man(9)GlcNAc(2) to produce Man(8)GlcNAc(2), but at high enzyme concentrations, as found in the ER quality control compartment (ERQC), it further trims the carbohydrates to Man(5-6)GlcNAc(2).</text>
</comment>
<dbReference type="PANTHER" id="PTHR11742:SF55">
    <property type="entry name" value="ENDOPLASMIC RETICULUM MANNOSYL-OLIGOSACCHARIDE 1,2-ALPHA-MANNOSIDASE"/>
    <property type="match status" value="1"/>
</dbReference>
<keyword evidence="11 23" id="KW-1133">Transmembrane helix</keyword>
<dbReference type="GO" id="GO:0010498">
    <property type="term" value="P:proteasomal protein catabolic process"/>
    <property type="evidence" value="ECO:0007669"/>
    <property type="project" value="UniProtKB-ARBA"/>
</dbReference>
<keyword evidence="6 19" id="KW-0479">Metal-binding</keyword>
<dbReference type="FunFam" id="1.50.10.10:FF:000010">
    <property type="entry name" value="alpha-1,2-Mannosidase"/>
    <property type="match status" value="1"/>
</dbReference>
<evidence type="ECO:0000256" key="10">
    <source>
        <dbReference type="ARBA" id="ARBA00022968"/>
    </source>
</evidence>
<evidence type="ECO:0000256" key="21">
    <source>
        <dbReference type="RuleBase" id="RU361193"/>
    </source>
</evidence>
<comment type="subcellular location">
    <subcellularLocation>
        <location evidence="2">Endoplasmic reticulum membrane</location>
        <topology evidence="2">Single-pass type II membrane protein</topology>
    </subcellularLocation>
</comment>
<comment type="pathway">
    <text evidence="3">Protein modification; protein glycosylation.</text>
</comment>
<evidence type="ECO:0000256" key="9">
    <source>
        <dbReference type="ARBA" id="ARBA00022837"/>
    </source>
</evidence>
<dbReference type="PANTHER" id="PTHR11742">
    <property type="entry name" value="MANNOSYL-OLIGOSACCHARIDE ALPHA-1,2-MANNOSIDASE-RELATED"/>
    <property type="match status" value="1"/>
</dbReference>
<feature type="transmembrane region" description="Helical" evidence="23">
    <location>
        <begin position="43"/>
        <end position="60"/>
    </location>
</feature>
<evidence type="ECO:0000256" key="7">
    <source>
        <dbReference type="ARBA" id="ARBA00022801"/>
    </source>
</evidence>
<keyword evidence="13 20" id="KW-1015">Disulfide bond</keyword>
<reference evidence="24" key="1">
    <citation type="submission" date="2021-03" db="EMBL/GenBank/DDBJ databases">
        <authorList>
            <person name="Bekaert M."/>
        </authorList>
    </citation>
    <scope>NUCLEOTIDE SEQUENCE</scope>
</reference>
<comment type="catalytic activity">
    <reaction evidence="15">
        <text>N(4)-(alpha-D-Man-(1-&gt;2)-alpha-D-Man-(1-&gt;2)-alpha-D-Man-(1-&gt;3)-[alpha-D-Man-(1-&gt;3)-[alpha-D-Man-(1-&gt;2)-alpha-D-Man-(1-&gt;6)]-alpha-D-Man-(1-&gt;6)]-beta-D-Man-(1-&gt;4)-beta-D-GlcNAc-(1-&gt;4)-beta-D-GlcNAc)-L-asparaginyl-[protein] (N-glucan mannose isomer 8A1,2,3B1,3) + 3 H2O = N(4)-(alpha-D-Man-(1-&gt;3)-[alpha-D-Man-(1-&gt;3)-[alpha-D-Man-(1-&gt;6)]-alpha-D-Man-(1-&gt;6)]-beta-D-Man-(1-&gt;4)-beta-D-GlcNAc-(1-&gt;4)-beta-D-GlcNAc)-L-asparaginyl-[protein] (N-glucan mannose isomer 5A1,2) + 3 beta-D-mannose</text>
        <dbReference type="Rhea" id="RHEA:56028"/>
        <dbReference type="Rhea" id="RHEA-COMP:14358"/>
        <dbReference type="Rhea" id="RHEA-COMP:14367"/>
        <dbReference type="ChEBI" id="CHEBI:15377"/>
        <dbReference type="ChEBI" id="CHEBI:28563"/>
        <dbReference type="ChEBI" id="CHEBI:59087"/>
        <dbReference type="ChEBI" id="CHEBI:60628"/>
        <dbReference type="EC" id="3.2.1.113"/>
    </reaction>
</comment>
<feature type="region of interest" description="Disordered" evidence="22">
    <location>
        <begin position="157"/>
        <end position="183"/>
    </location>
</feature>
<dbReference type="GO" id="GO:0005789">
    <property type="term" value="C:endoplasmic reticulum membrane"/>
    <property type="evidence" value="ECO:0007669"/>
    <property type="project" value="UniProtKB-SubCell"/>
</dbReference>
<feature type="binding site" evidence="19">
    <location>
        <position position="648"/>
    </location>
    <ligand>
        <name>Ca(2+)</name>
        <dbReference type="ChEBI" id="CHEBI:29108"/>
    </ligand>
</feature>
<feature type="compositionally biased region" description="Acidic residues" evidence="22">
    <location>
        <begin position="161"/>
        <end position="172"/>
    </location>
</feature>
<keyword evidence="9 19" id="KW-0106">Calcium</keyword>
<feature type="disulfide bond" evidence="20">
    <location>
        <begin position="488"/>
        <end position="517"/>
    </location>
</feature>
<dbReference type="AlphaFoldDB" id="A0A8S3TVB5"/>
<keyword evidence="14 21" id="KW-0326">Glycosidase</keyword>
<dbReference type="EMBL" id="CAJPWZ010002390">
    <property type="protein sequence ID" value="CAG2237546.1"/>
    <property type="molecule type" value="Genomic_DNA"/>
</dbReference>
<dbReference type="Pfam" id="PF01532">
    <property type="entry name" value="Glyco_hydro_47"/>
    <property type="match status" value="1"/>
</dbReference>
<keyword evidence="10" id="KW-0735">Signal-anchor</keyword>
<keyword evidence="8" id="KW-0256">Endoplasmic reticulum</keyword>
<evidence type="ECO:0000256" key="6">
    <source>
        <dbReference type="ARBA" id="ARBA00022723"/>
    </source>
</evidence>
<feature type="active site" description="Proton donor" evidence="18">
    <location>
        <position position="531"/>
    </location>
</feature>
<proteinExistence type="inferred from homology"/>
<dbReference type="InterPro" id="IPR036026">
    <property type="entry name" value="Seven-hairpin_glycosidases"/>
</dbReference>
<evidence type="ECO:0000313" key="24">
    <source>
        <dbReference type="EMBL" id="CAG2237546.1"/>
    </source>
</evidence>
<evidence type="ECO:0000256" key="14">
    <source>
        <dbReference type="ARBA" id="ARBA00023295"/>
    </source>
</evidence>
<keyword evidence="25" id="KW-1185">Reference proteome</keyword>
<evidence type="ECO:0000256" key="11">
    <source>
        <dbReference type="ARBA" id="ARBA00022989"/>
    </source>
</evidence>
<dbReference type="EC" id="3.2.1.-" evidence="21"/>
<accession>A0A8S3TVB5</accession>
<feature type="region of interest" description="Disordered" evidence="22">
    <location>
        <begin position="121"/>
        <end position="144"/>
    </location>
</feature>
<evidence type="ECO:0000256" key="1">
    <source>
        <dbReference type="ARBA" id="ARBA00001913"/>
    </source>
</evidence>
<dbReference type="GO" id="GO:0034976">
    <property type="term" value="P:response to endoplasmic reticulum stress"/>
    <property type="evidence" value="ECO:0007669"/>
    <property type="project" value="UniProtKB-ARBA"/>
</dbReference>
<evidence type="ECO:0000256" key="13">
    <source>
        <dbReference type="ARBA" id="ARBA00023157"/>
    </source>
</evidence>
<comment type="catalytic activity">
    <reaction evidence="16">
        <text>N(4)-(alpha-D-Man-(1-&gt;2)-alpha-D-Man-(1-&gt;2)-alpha-D-Man-(1-&gt;3)-[alpha-D-Man-(1-&gt;2)-alpha-D-Man-(1-&gt;3)-[alpha-D-Man-(1-&gt;2)-alpha-D-Man-(1-&gt;6)]-alpha-D-Man-(1-&gt;6)]-beta-D-Man-(1-&gt;4)-beta-D-GlcNAc-(1-&gt;4)-beta-D-GlcNAc)-L-asparaginyl-[protein] (N-glucan mannose isomer 9A1,2,3B1,2,3) + 4 H2O = N(4)-(alpha-D-Man-(1-&gt;3)-[alpha-D-Man-(1-&gt;3)-[alpha-D-Man-(1-&gt;6)]-alpha-D-Man-(1-&gt;6)]-beta-D-Man-(1-&gt;4)-beta-D-GlcNAc-(1-&gt;4)-beta-D-GlcNAc)-L-asparaginyl-[protein] (N-glucan mannose isomer 5A1,2) + 4 beta-D-mannose</text>
        <dbReference type="Rhea" id="RHEA:56008"/>
        <dbReference type="Rhea" id="RHEA-COMP:14356"/>
        <dbReference type="Rhea" id="RHEA-COMP:14367"/>
        <dbReference type="ChEBI" id="CHEBI:15377"/>
        <dbReference type="ChEBI" id="CHEBI:28563"/>
        <dbReference type="ChEBI" id="CHEBI:59087"/>
        <dbReference type="ChEBI" id="CHEBI:139493"/>
        <dbReference type="EC" id="3.2.1.113"/>
    </reaction>
</comment>
<evidence type="ECO:0000256" key="2">
    <source>
        <dbReference type="ARBA" id="ARBA00004648"/>
    </source>
</evidence>
<keyword evidence="12 23" id="KW-0472">Membrane</keyword>
<evidence type="ECO:0000256" key="5">
    <source>
        <dbReference type="ARBA" id="ARBA00022692"/>
    </source>
</evidence>
<dbReference type="GO" id="GO:0005975">
    <property type="term" value="P:carbohydrate metabolic process"/>
    <property type="evidence" value="ECO:0007669"/>
    <property type="project" value="InterPro"/>
</dbReference>
<evidence type="ECO:0000256" key="15">
    <source>
        <dbReference type="ARBA" id="ARBA00047669"/>
    </source>
</evidence>
<dbReference type="PRINTS" id="PR00747">
    <property type="entry name" value="GLYHDRLASE47"/>
</dbReference>
<dbReference type="InterPro" id="IPR001382">
    <property type="entry name" value="Glyco_hydro_47"/>
</dbReference>
<evidence type="ECO:0000313" key="25">
    <source>
        <dbReference type="Proteomes" id="UP000683360"/>
    </source>
</evidence>
<sequence length="658" mass="75347">MIGNKNEGLSITLGFPDGDDYDNKKKQSVYRIWKRLSSLQRSLIFLVLLLCGISAIYIFPNLRQSHTTNTDQVDTAIRDEKDSIQKLVIEKDKEKADFIASLKRKHAKHQIDDLMKKVKNQNGNVAPPVKARGHGEDNVLLPPDDQKEQALSNDARLDHGNEDEDSDKDDNVDGQLNHPLKTVDNDFKVEQKENSAVYDYFSPYRKHSSRQTAVIDAFKMSWSAYKKYAWGHDEFHPISKTHSEWFQLGLTIVDGIDTAIIMGLKTEYEDARTWIQNDLVFTHDRDVNLFETTIRILGGLLSAFHLTKDNVFKEKATDIGNRMLPCFNSPSKVPYSDINLLTGKAHAPRWGPDSSTSEVTTIQLEFRDLSRITGDKKYEKAVDTVSNHVHNLPKKNGLVPIFINANTGHFRNSATITLGARGDSYYEYLLKQWLQTGKTNSMYKDDYKEAVDGMRSQLVRQSEPNKLTYIGELLGGRSFSPKMDHLVCFLPGTLALGYINGMPEEHMDLAKEMMRTCYEMYNKMPTKLSPEIVFFNQAKKSKDDLFVKPADSHNLLRPETVESLFYLHRITGDKIYQDWGWQIFQAFMKYTKVEGAGFSSINNVRSIGNPGFRDKLESFFLAETLKYFYLLFEDSIDYLSLDKYVFNTEGHALPIYSQ</sequence>
<protein>
    <recommendedName>
        <fullName evidence="21">alpha-1,2-Mannosidase</fullName>
        <ecNumber evidence="21">3.2.1.-</ecNumber>
    </recommendedName>
</protein>
<keyword evidence="5 23" id="KW-0812">Transmembrane</keyword>
<evidence type="ECO:0000256" key="18">
    <source>
        <dbReference type="PIRSR" id="PIRSR601382-1"/>
    </source>
</evidence>
<name>A0A8S3TVB5_MYTED</name>
<feature type="active site" evidence="18">
    <location>
        <position position="559"/>
    </location>
</feature>
<feature type="active site" description="Proton donor" evidence="18">
    <location>
        <position position="291"/>
    </location>
</feature>
<evidence type="ECO:0000256" key="12">
    <source>
        <dbReference type="ARBA" id="ARBA00023136"/>
    </source>
</evidence>
<dbReference type="InterPro" id="IPR012341">
    <property type="entry name" value="6hp_glycosidase-like_sf"/>
</dbReference>
<keyword evidence="7 21" id="KW-0378">Hydrolase</keyword>
<dbReference type="SUPFAM" id="SSF48225">
    <property type="entry name" value="Seven-hairpin glycosidases"/>
    <property type="match status" value="1"/>
</dbReference>
<evidence type="ECO:0000256" key="4">
    <source>
        <dbReference type="ARBA" id="ARBA00007658"/>
    </source>
</evidence>